<sequence length="264" mass="29586">MALLKRLTLTSRFGPVFQHSKDTFRLFQILGPRIAFQFLKHSKETRLAFRADGEDWPMLAERAPHIAVPLSNASVAAGCATGLGLFDAFVCAQGTIIVDKTADLLTVYFPKRNDGNPTTPQTVERTEDNVYLLDIDNQFSTGDPCALEKTAAAYFGHVLFLAASPSPRGLKFLVHTRKGTCATLTSQQLSNFMDIWSRRDGRFILKDEVWEQGFEEDRSSMDTLTSHVGCGEEGNWDKESLLDEEEVPFMQKIEIWVTRTVTVS</sequence>
<gene>
    <name evidence="1" type="ORF">CCMSSC00406_0008034</name>
</gene>
<dbReference type="EMBL" id="WQMT02000005">
    <property type="protein sequence ID" value="KAG9222049.1"/>
    <property type="molecule type" value="Genomic_DNA"/>
</dbReference>
<proteinExistence type="predicted"/>
<organism evidence="1 2">
    <name type="scientific">Pleurotus cornucopiae</name>
    <name type="common">Cornucopia mushroom</name>
    <dbReference type="NCBI Taxonomy" id="5321"/>
    <lineage>
        <taxon>Eukaryota</taxon>
        <taxon>Fungi</taxon>
        <taxon>Dikarya</taxon>
        <taxon>Basidiomycota</taxon>
        <taxon>Agaricomycotina</taxon>
        <taxon>Agaricomycetes</taxon>
        <taxon>Agaricomycetidae</taxon>
        <taxon>Agaricales</taxon>
        <taxon>Pleurotineae</taxon>
        <taxon>Pleurotaceae</taxon>
        <taxon>Pleurotus</taxon>
    </lineage>
</organism>
<reference evidence="1 2" key="1">
    <citation type="journal article" date="2021" name="Appl. Environ. Microbiol.">
        <title>Genetic linkage and physical mapping for an oyster mushroom Pleurotus cornucopiae and QTL analysis for the trait cap color.</title>
        <authorList>
            <person name="Zhang Y."/>
            <person name="Gao W."/>
            <person name="Sonnenberg A."/>
            <person name="Chen Q."/>
            <person name="Zhang J."/>
            <person name="Huang C."/>
        </authorList>
    </citation>
    <scope>NUCLEOTIDE SEQUENCE [LARGE SCALE GENOMIC DNA]</scope>
    <source>
        <strain evidence="1">CCMSSC00406</strain>
    </source>
</reference>
<evidence type="ECO:0000313" key="2">
    <source>
        <dbReference type="Proteomes" id="UP000824881"/>
    </source>
</evidence>
<evidence type="ECO:0000313" key="1">
    <source>
        <dbReference type="EMBL" id="KAG9222049.1"/>
    </source>
</evidence>
<name>A0ACB7IWG4_PLECO</name>
<dbReference type="Proteomes" id="UP000824881">
    <property type="component" value="Unassembled WGS sequence"/>
</dbReference>
<comment type="caution">
    <text evidence="1">The sequence shown here is derived from an EMBL/GenBank/DDBJ whole genome shotgun (WGS) entry which is preliminary data.</text>
</comment>
<protein>
    <submittedName>
        <fullName evidence="1">Uncharacterized protein</fullName>
    </submittedName>
</protein>
<keyword evidence="2" id="KW-1185">Reference proteome</keyword>
<accession>A0ACB7IWG4</accession>